<accession>A0A1Z4GR96</accession>
<evidence type="ECO:0000313" key="2">
    <source>
        <dbReference type="Proteomes" id="UP000218287"/>
    </source>
</evidence>
<dbReference type="Proteomes" id="UP000218287">
    <property type="component" value="Plasmid Plasmid2 dna"/>
</dbReference>
<keyword evidence="1" id="KW-0614">Plasmid</keyword>
<sequence>MTKNTIEYYTLQPSQLHFCTSHKNWFRGGLLFLLEDGTKSLCSKCFETIHPDLFQSLLNE</sequence>
<organism evidence="1 2">
    <name type="scientific">Anabaenopsis circularis NIES-21</name>
    <dbReference type="NCBI Taxonomy" id="1085406"/>
    <lineage>
        <taxon>Bacteria</taxon>
        <taxon>Bacillati</taxon>
        <taxon>Cyanobacteriota</taxon>
        <taxon>Cyanophyceae</taxon>
        <taxon>Nostocales</taxon>
        <taxon>Nodulariaceae</taxon>
        <taxon>Anabaenopsis</taxon>
    </lineage>
</organism>
<keyword evidence="2" id="KW-1185">Reference proteome</keyword>
<protein>
    <submittedName>
        <fullName evidence="1">Uncharacterized protein</fullName>
    </submittedName>
</protein>
<proteinExistence type="predicted"/>
<evidence type="ECO:0000313" key="1">
    <source>
        <dbReference type="EMBL" id="BAY20041.1"/>
    </source>
</evidence>
<gene>
    <name evidence="1" type="ORF">NIES21_59110</name>
</gene>
<reference evidence="1 2" key="1">
    <citation type="submission" date="2017-06" db="EMBL/GenBank/DDBJ databases">
        <title>Genome sequencing of cyanobaciteial culture collection at National Institute for Environmental Studies (NIES).</title>
        <authorList>
            <person name="Hirose Y."/>
            <person name="Shimura Y."/>
            <person name="Fujisawa T."/>
            <person name="Nakamura Y."/>
            <person name="Kawachi M."/>
        </authorList>
    </citation>
    <scope>NUCLEOTIDE SEQUENCE [LARGE SCALE GENOMIC DNA]</scope>
    <source>
        <strain evidence="1 2">NIES-21</strain>
        <plasmid evidence="2">Plasmid2 dna</plasmid>
    </source>
</reference>
<dbReference type="AlphaFoldDB" id="A0A1Z4GR96"/>
<geneLocation type="plasmid" evidence="2">
    <name>Plasmid2 dna</name>
</geneLocation>
<dbReference type="EMBL" id="AP018176">
    <property type="protein sequence ID" value="BAY20041.1"/>
    <property type="molecule type" value="Genomic_DNA"/>
</dbReference>
<name>A0A1Z4GR96_9CYAN</name>